<reference evidence="1" key="2">
    <citation type="journal article" date="2023" name="IMA Fungus">
        <title>Comparative genomic study of the Penicillium genus elucidates a diverse pangenome and 15 lateral gene transfer events.</title>
        <authorList>
            <person name="Petersen C."/>
            <person name="Sorensen T."/>
            <person name="Nielsen M.R."/>
            <person name="Sondergaard T.E."/>
            <person name="Sorensen J.L."/>
            <person name="Fitzpatrick D.A."/>
            <person name="Frisvad J.C."/>
            <person name="Nielsen K.L."/>
        </authorList>
    </citation>
    <scope>NUCLEOTIDE SEQUENCE</scope>
    <source>
        <strain evidence="1">IBT 20477</strain>
    </source>
</reference>
<protein>
    <submittedName>
        <fullName evidence="1">Uncharacterized protein</fullName>
    </submittedName>
</protein>
<proteinExistence type="predicted"/>
<comment type="caution">
    <text evidence="1">The sequence shown here is derived from an EMBL/GenBank/DDBJ whole genome shotgun (WGS) entry which is preliminary data.</text>
</comment>
<gene>
    <name evidence="1" type="ORF">N7449_009439</name>
</gene>
<accession>A0A9W9MAN2</accession>
<dbReference type="OrthoDB" id="3266505at2759"/>
<dbReference type="Proteomes" id="UP001150942">
    <property type="component" value="Unassembled WGS sequence"/>
</dbReference>
<dbReference type="EMBL" id="JAPQKQ010000006">
    <property type="protein sequence ID" value="KAJ5193297.1"/>
    <property type="molecule type" value="Genomic_DNA"/>
</dbReference>
<evidence type="ECO:0000313" key="2">
    <source>
        <dbReference type="Proteomes" id="UP001150942"/>
    </source>
</evidence>
<organism evidence="1 2">
    <name type="scientific">Penicillium cf. viridicatum</name>
    <dbReference type="NCBI Taxonomy" id="2972119"/>
    <lineage>
        <taxon>Eukaryota</taxon>
        <taxon>Fungi</taxon>
        <taxon>Dikarya</taxon>
        <taxon>Ascomycota</taxon>
        <taxon>Pezizomycotina</taxon>
        <taxon>Eurotiomycetes</taxon>
        <taxon>Eurotiomycetidae</taxon>
        <taxon>Eurotiales</taxon>
        <taxon>Aspergillaceae</taxon>
        <taxon>Penicillium</taxon>
    </lineage>
</organism>
<reference evidence="1" key="1">
    <citation type="submission" date="2022-11" db="EMBL/GenBank/DDBJ databases">
        <authorList>
            <person name="Petersen C."/>
        </authorList>
    </citation>
    <scope>NUCLEOTIDE SEQUENCE</scope>
    <source>
        <strain evidence="1">IBT 20477</strain>
    </source>
</reference>
<name>A0A9W9MAN2_9EURO</name>
<keyword evidence="2" id="KW-1185">Reference proteome</keyword>
<sequence length="71" mass="8213">MAGHFKSGRRTRAVCVDITKRRQRPYYFVSEEEFQDIQTIMKSDLPDEVDRSVKLSLVSVSGQSRRHIASL</sequence>
<dbReference type="AlphaFoldDB" id="A0A9W9MAN2"/>
<evidence type="ECO:0000313" key="1">
    <source>
        <dbReference type="EMBL" id="KAJ5193297.1"/>
    </source>
</evidence>